<dbReference type="InterPro" id="IPR036852">
    <property type="entry name" value="Peptidase_S8/S53_dom_sf"/>
</dbReference>
<evidence type="ECO:0000313" key="8">
    <source>
        <dbReference type="Proteomes" id="UP000184221"/>
    </source>
</evidence>
<organism evidence="7 8">
    <name type="scientific">Marivita hallyeonensis</name>
    <dbReference type="NCBI Taxonomy" id="996342"/>
    <lineage>
        <taxon>Bacteria</taxon>
        <taxon>Pseudomonadati</taxon>
        <taxon>Pseudomonadota</taxon>
        <taxon>Alphaproteobacteria</taxon>
        <taxon>Rhodobacterales</taxon>
        <taxon>Roseobacteraceae</taxon>
        <taxon>Marivita</taxon>
    </lineage>
</organism>
<keyword evidence="4" id="KW-0720">Serine protease</keyword>
<dbReference type="InterPro" id="IPR000209">
    <property type="entry name" value="Peptidase_S8/S53_dom"/>
</dbReference>
<reference evidence="7 8" key="1">
    <citation type="submission" date="2016-11" db="EMBL/GenBank/DDBJ databases">
        <authorList>
            <person name="Jaros S."/>
            <person name="Januszkiewicz K."/>
            <person name="Wedrychowicz H."/>
        </authorList>
    </citation>
    <scope>NUCLEOTIDE SEQUENCE [LARGE SCALE GENOMIC DNA]</scope>
    <source>
        <strain evidence="7 8">DSM 29431</strain>
    </source>
</reference>
<comment type="similarity">
    <text evidence="1 5">Belongs to the peptidase S8 family.</text>
</comment>
<feature type="domain" description="Peptidase S8/S53" evidence="6">
    <location>
        <begin position="25"/>
        <end position="275"/>
    </location>
</feature>
<dbReference type="InterPro" id="IPR050131">
    <property type="entry name" value="Peptidase_S8_subtilisin-like"/>
</dbReference>
<dbReference type="Proteomes" id="UP000184221">
    <property type="component" value="Unassembled WGS sequence"/>
</dbReference>
<dbReference type="GO" id="GO:0004252">
    <property type="term" value="F:serine-type endopeptidase activity"/>
    <property type="evidence" value="ECO:0007669"/>
    <property type="project" value="InterPro"/>
</dbReference>
<dbReference type="Gene3D" id="3.40.50.200">
    <property type="entry name" value="Peptidase S8/S53 domain"/>
    <property type="match status" value="1"/>
</dbReference>
<dbReference type="GO" id="GO:0006508">
    <property type="term" value="P:proteolysis"/>
    <property type="evidence" value="ECO:0007669"/>
    <property type="project" value="UniProtKB-KW"/>
</dbReference>
<dbReference type="InterPro" id="IPR023828">
    <property type="entry name" value="Peptidase_S8_Ser-AS"/>
</dbReference>
<proteinExistence type="inferred from homology"/>
<accession>A0A1M5T8T4</accession>
<evidence type="ECO:0000259" key="6">
    <source>
        <dbReference type="Pfam" id="PF00082"/>
    </source>
</evidence>
<dbReference type="PANTHER" id="PTHR43806">
    <property type="entry name" value="PEPTIDASE S8"/>
    <property type="match status" value="1"/>
</dbReference>
<dbReference type="SUPFAM" id="SSF52743">
    <property type="entry name" value="Subtilisin-like"/>
    <property type="match status" value="1"/>
</dbReference>
<dbReference type="PANTHER" id="PTHR43806:SF11">
    <property type="entry name" value="CEREVISIN-RELATED"/>
    <property type="match status" value="1"/>
</dbReference>
<dbReference type="EMBL" id="FQXC01000003">
    <property type="protein sequence ID" value="SHH47122.1"/>
    <property type="molecule type" value="Genomic_DNA"/>
</dbReference>
<evidence type="ECO:0000313" key="7">
    <source>
        <dbReference type="EMBL" id="SHH47122.1"/>
    </source>
</evidence>
<protein>
    <submittedName>
        <fullName evidence="7">Subtilase family protein</fullName>
    </submittedName>
</protein>
<evidence type="ECO:0000256" key="1">
    <source>
        <dbReference type="ARBA" id="ARBA00011073"/>
    </source>
</evidence>
<evidence type="ECO:0000256" key="2">
    <source>
        <dbReference type="ARBA" id="ARBA00022670"/>
    </source>
</evidence>
<evidence type="ECO:0000256" key="4">
    <source>
        <dbReference type="ARBA" id="ARBA00022825"/>
    </source>
</evidence>
<dbReference type="OrthoDB" id="5405281at2"/>
<dbReference type="AlphaFoldDB" id="A0A1M5T8T4"/>
<name>A0A1M5T8T4_9RHOB</name>
<evidence type="ECO:0000256" key="3">
    <source>
        <dbReference type="ARBA" id="ARBA00022801"/>
    </source>
</evidence>
<dbReference type="Pfam" id="PF00082">
    <property type="entry name" value="Peptidase_S8"/>
    <property type="match status" value="1"/>
</dbReference>
<keyword evidence="2" id="KW-0645">Protease</keyword>
<dbReference type="STRING" id="996342.SAMN05443551_2130"/>
<dbReference type="PROSITE" id="PS51892">
    <property type="entry name" value="SUBTILASE"/>
    <property type="match status" value="1"/>
</dbReference>
<sequence>MSIPDDLLWWRNLPFGTLEKHDLAEGIKVGVIDSPARRCPSLQHVEMYDIEGRPINEDTLGTNSHGLRVSAIIGERGQTEERRGIAPLANVTLIDVTDDDVKDEWDYSKIAPAIQILVDEFDVDIINISGGCTVFPDDPRFEDASLFFAEALDYAAARGVIVVAATGNDPSAPVALPARLDDAVGVGAIGLASLAPTKTRTKAYEAWALDSAGCTGTLNQHTLYHFKDTSFGDGLDMVGPGIGVVMTFEDGSFVEYDGTSYAAPYVTAVAACGLSLTKFEPDLRGRPKRDMRKSHIELLCVDLGMSLDRQGLGIPVLMSNVGGKAC</sequence>
<dbReference type="PROSITE" id="PS00138">
    <property type="entry name" value="SUBTILASE_SER"/>
    <property type="match status" value="1"/>
</dbReference>
<keyword evidence="3" id="KW-0378">Hydrolase</keyword>
<keyword evidence="8" id="KW-1185">Reference proteome</keyword>
<comment type="caution">
    <text evidence="5">Lacks conserved residue(s) required for the propagation of feature annotation.</text>
</comment>
<evidence type="ECO:0000256" key="5">
    <source>
        <dbReference type="PROSITE-ProRule" id="PRU01240"/>
    </source>
</evidence>
<gene>
    <name evidence="7" type="ORF">SAMN05443551_2130</name>
</gene>
<dbReference type="CDD" id="cd00306">
    <property type="entry name" value="Peptidases_S8_S53"/>
    <property type="match status" value="1"/>
</dbReference>